<sequence length="446" mass="50783">MRYPPLPLLLNKSRFGSLEPQAASSKSSRRRRARWSCRKSTRLESEACDSMAAIRDFFKKRKAEVKFKQAGPGRRLNADNTPLAHSPPRLQQTQQRGAPSEGAQRAAAAALARLEQQQAKTHPNWSVAAIKSQAKKELEQQLAAEEVASKRNSTPTVLESGPQAGDNAVVFGHPLLGPELRLPYEELRSRIRQFLYEQMSEEPGLTSCLLIHTCNSPQAKVDTGVETLCKYLNNIADHPSEEKYRRIRLNNRIFQERVLPLEGALEFLQACCEVVMRRLSESWRCPRWLCLCKIPLKLCDQRAILRMDSASVDALIKRTAKLTQVSERTLYRWKTEMEDAGEVLPPKKRSCGKGLVHGFFEKGKVPTIAKVVQRFKKDETLPTVSMATIQRMLKKLGFRYKKRSRNALLIEATHIVQSRRRYLRQIAELRRQVPTATEKADSSICR</sequence>
<name>A0ACB7S1W6_HYAAI</name>
<organism evidence="1 2">
    <name type="scientific">Hyalomma asiaticum</name>
    <name type="common">Tick</name>
    <dbReference type="NCBI Taxonomy" id="266040"/>
    <lineage>
        <taxon>Eukaryota</taxon>
        <taxon>Metazoa</taxon>
        <taxon>Ecdysozoa</taxon>
        <taxon>Arthropoda</taxon>
        <taxon>Chelicerata</taxon>
        <taxon>Arachnida</taxon>
        <taxon>Acari</taxon>
        <taxon>Parasitiformes</taxon>
        <taxon>Ixodida</taxon>
        <taxon>Ixodoidea</taxon>
        <taxon>Ixodidae</taxon>
        <taxon>Hyalomminae</taxon>
        <taxon>Hyalomma</taxon>
    </lineage>
</organism>
<evidence type="ECO:0000313" key="2">
    <source>
        <dbReference type="Proteomes" id="UP000821845"/>
    </source>
</evidence>
<keyword evidence="2" id="KW-1185">Reference proteome</keyword>
<protein>
    <submittedName>
        <fullName evidence="1">Uncharacterized protein</fullName>
    </submittedName>
</protein>
<accession>A0ACB7S1W6</accession>
<comment type="caution">
    <text evidence="1">The sequence shown here is derived from an EMBL/GenBank/DDBJ whole genome shotgun (WGS) entry which is preliminary data.</text>
</comment>
<dbReference type="EMBL" id="CM023486">
    <property type="protein sequence ID" value="KAH6927694.1"/>
    <property type="molecule type" value="Genomic_DNA"/>
</dbReference>
<reference evidence="1" key="1">
    <citation type="submission" date="2020-05" db="EMBL/GenBank/DDBJ databases">
        <title>Large-scale comparative analyses of tick genomes elucidate their genetic diversity and vector capacities.</title>
        <authorList>
            <person name="Jia N."/>
            <person name="Wang J."/>
            <person name="Shi W."/>
            <person name="Du L."/>
            <person name="Sun Y."/>
            <person name="Zhan W."/>
            <person name="Jiang J."/>
            <person name="Wang Q."/>
            <person name="Zhang B."/>
            <person name="Ji P."/>
            <person name="Sakyi L.B."/>
            <person name="Cui X."/>
            <person name="Yuan T."/>
            <person name="Jiang B."/>
            <person name="Yang W."/>
            <person name="Lam T.T.-Y."/>
            <person name="Chang Q."/>
            <person name="Ding S."/>
            <person name="Wang X."/>
            <person name="Zhu J."/>
            <person name="Ruan X."/>
            <person name="Zhao L."/>
            <person name="Wei J."/>
            <person name="Que T."/>
            <person name="Du C."/>
            <person name="Cheng J."/>
            <person name="Dai P."/>
            <person name="Han X."/>
            <person name="Huang E."/>
            <person name="Gao Y."/>
            <person name="Liu J."/>
            <person name="Shao H."/>
            <person name="Ye R."/>
            <person name="Li L."/>
            <person name="Wei W."/>
            <person name="Wang X."/>
            <person name="Wang C."/>
            <person name="Yang T."/>
            <person name="Huo Q."/>
            <person name="Li W."/>
            <person name="Guo W."/>
            <person name="Chen H."/>
            <person name="Zhou L."/>
            <person name="Ni X."/>
            <person name="Tian J."/>
            <person name="Zhou Y."/>
            <person name="Sheng Y."/>
            <person name="Liu T."/>
            <person name="Pan Y."/>
            <person name="Xia L."/>
            <person name="Li J."/>
            <person name="Zhao F."/>
            <person name="Cao W."/>
        </authorList>
    </citation>
    <scope>NUCLEOTIDE SEQUENCE</scope>
    <source>
        <strain evidence="1">Hyas-2018</strain>
    </source>
</reference>
<gene>
    <name evidence="1" type="ORF">HPB50_007286</name>
</gene>
<evidence type="ECO:0000313" key="1">
    <source>
        <dbReference type="EMBL" id="KAH6927694.1"/>
    </source>
</evidence>
<proteinExistence type="predicted"/>
<dbReference type="Proteomes" id="UP000821845">
    <property type="component" value="Chromosome 6"/>
</dbReference>